<accession>A0A1W1CLK7</accession>
<sequence length="258" mass="30478">MRMNYKTYPTDYVQQLKQNANRKKARAFMEYWDDMEHGDHNAIRFYAKSWDVSVGCTSNWIKEFNNEIDLFLAHWDIRNKQHYNYAKNQSEQKVNTLNTNTPQEIGVNGKVNEHEVNEALNIYNNNNKGHWAFDKDFNDLYFVYGANTKFKGKKEEAFEAFKNVSVDVNLLKLASMRYLHDPLTADRRYNLTNFLKNEIYLSYLPKRIRLTLDGVERIGIYDANTLIFKSETDSFVGQLSSSRLVELFETNNIEFLKI</sequence>
<evidence type="ECO:0000313" key="1">
    <source>
        <dbReference type="EMBL" id="SFV66748.1"/>
    </source>
</evidence>
<organism evidence="1">
    <name type="scientific">hydrothermal vent metagenome</name>
    <dbReference type="NCBI Taxonomy" id="652676"/>
    <lineage>
        <taxon>unclassified sequences</taxon>
        <taxon>metagenomes</taxon>
        <taxon>ecological metagenomes</taxon>
    </lineage>
</organism>
<name>A0A1W1CLK7_9ZZZZ</name>
<dbReference type="EMBL" id="FPHH01000093">
    <property type="protein sequence ID" value="SFV66748.1"/>
    <property type="molecule type" value="Genomic_DNA"/>
</dbReference>
<reference evidence="1" key="1">
    <citation type="submission" date="2016-10" db="EMBL/GenBank/DDBJ databases">
        <authorList>
            <person name="de Groot N.N."/>
        </authorList>
    </citation>
    <scope>NUCLEOTIDE SEQUENCE</scope>
</reference>
<gene>
    <name evidence="1" type="ORF">MNB_SM-5-605</name>
</gene>
<protein>
    <submittedName>
        <fullName evidence="1">Uncharacterized protein</fullName>
    </submittedName>
</protein>
<dbReference type="AlphaFoldDB" id="A0A1W1CLK7"/>
<proteinExistence type="predicted"/>